<dbReference type="InterPro" id="IPR027417">
    <property type="entry name" value="P-loop_NTPase"/>
</dbReference>
<dbReference type="Proteomes" id="UP000218628">
    <property type="component" value="Plasmid unnamed"/>
</dbReference>
<evidence type="ECO:0000256" key="2">
    <source>
        <dbReference type="SAM" id="MobiDB-lite"/>
    </source>
</evidence>
<evidence type="ECO:0000259" key="3">
    <source>
        <dbReference type="Pfam" id="PF08751"/>
    </source>
</evidence>
<evidence type="ECO:0000256" key="1">
    <source>
        <dbReference type="SAM" id="Coils"/>
    </source>
</evidence>
<feature type="compositionally biased region" description="Low complexity" evidence="2">
    <location>
        <begin position="1585"/>
        <end position="1601"/>
    </location>
</feature>
<dbReference type="InterPro" id="IPR014862">
    <property type="entry name" value="TrwC"/>
</dbReference>
<dbReference type="EMBL" id="CP023509">
    <property type="protein sequence ID" value="ATF62175.1"/>
    <property type="molecule type" value="Genomic_DNA"/>
</dbReference>
<dbReference type="Gene3D" id="3.40.50.300">
    <property type="entry name" value="P-loop containing nucleotide triphosphate hydrolases"/>
    <property type="match status" value="2"/>
</dbReference>
<dbReference type="RefSeq" id="WP_096740567.1">
    <property type="nucleotide sequence ID" value="NZ_CP023509.1"/>
</dbReference>
<evidence type="ECO:0000313" key="5">
    <source>
        <dbReference type="Proteomes" id="UP000218628"/>
    </source>
</evidence>
<dbReference type="Pfam" id="PF08751">
    <property type="entry name" value="TrwC"/>
    <property type="match status" value="1"/>
</dbReference>
<dbReference type="SUPFAM" id="SSF55464">
    <property type="entry name" value="Origin of replication-binding domain, RBD-like"/>
    <property type="match status" value="1"/>
</dbReference>
<dbReference type="NCBIfam" id="NF041492">
    <property type="entry name" value="MobF"/>
    <property type="match status" value="1"/>
</dbReference>
<protein>
    <recommendedName>
        <fullName evidence="3">TrwC relaxase domain-containing protein</fullName>
    </recommendedName>
</protein>
<dbReference type="Gene3D" id="2.30.30.940">
    <property type="match status" value="1"/>
</dbReference>
<keyword evidence="1" id="KW-0175">Coiled coil</keyword>
<keyword evidence="4" id="KW-0614">Plasmid</keyword>
<sequence length="1674" mass="183024">MLTIHKLTAGDGYRYYTNEVATGDVLRAPDRELGDYYTVEGMPPGQWVGAGAAELGLEGNVSEEQMEVLFGHKFTPLETEEITDLLKNSTPEAFEEVRSQAWDEVQNRAAERAFLIIEGTREGKSQQQIVDDIAHLYETAPDRVTVSRYLERYRAAGHRIVKGEYLKNPDMPRADRAEFMANYRLLEHEATAAQHASQRAIDAHFKQNIAPSLHAQHEGSTEFTRAADEEVRRFRDTKHTDPTAEEVQGIRHRVGAVMYRAQHGVEPTDKQLVSFIARESKPKSNSVAGYDMVFTPPKSVSMAWGLGDESLREGVQQAHEAAISDVVKFLEEQVIMTRRGAGGARQIDIDGGLIATKFRHYDSRSGDPNLHDHLVISNRVKGADGQWSSIDGRTLFQWNVAASELYNAKLAEYLEQHLGLVCVPDATKSELSPVMEIAGFDREMVEHFSSRRSEISAELDRLKAEYLESHGHAPGRKAMLELAQQATLSTRPHKSEAKSLQDLCEEWAAKAEALSRTGEVNIPTGEDLKKHLEAASEQARAKREQAQAEFLIRTPEEHAQQILDRVTAQRAVFRRSHVEAETARYLRGAGFPVPVPGTTQTTPESTDEQSLAGAIHHALEQKVLNLSGEQNRPVADEFLRADGTNSFVRRDATLFTTQEMVDAELRILDAATAPVIPAATFDVFEQKVAERREKLAEKGFSLPAGQEALAREFALSERLLVAGIGAAGAGKTASVSLAVETIQAAGGRVIGMAPTAAAAKVLGDELGIGADTVAKVLAANTNGAKAGPLSIRPGDVLLIDEAGMVSTRDFDALVTIAAERGALVRVLGDDRQLSAVGAGGALRLIDREVGAVRLDELFRFKNEEEAAATLRLREPAAVGKDEPFEWYREQGRVAGGDGEAMTQQVFAAWQKDISDGKSSLMMGSSNKAVASLNALAQAHRISTSGEQTGEGVLLRPGSAPGAGQATAFVGDTIVTRRNDRRLSVFAGRDFVKNGDRWSVEGVGEDGSLKVRHVEHGGTVTLPAEYVRENVELGYALTVHRAQGATVDTSHALIDSRADRAAAYVGLSRGREQNNLYVNLRDGEKLDEVLETVAARHDGEAQFSVHESVDAIRAQQMDTAAAVLEYNEHAELAQRAVIADLMTEGMNRVKYFDLTGEDAALARSLRAQMRQARYDGEATDELVAKMPTGARASADADVTAVINSEGFGALAAQLGELHRAGLDVPDIVERAYRSRALGTDAETPVDAAAVLSWRVSQIVDERANAERADRPLAGYSDAMLDALIARAEAREVSTEARLEKLVLDDPEWFRNPYAMAKTDWLLERRAATVKALNACEREDGGTHRSGKYEAIAETLSEMDAEITRRRWEVSGDQREFEQIIRGEVSRGGERFTLAACLREERRLRRELGLTAQNNVQKPQPSKVTSGGVSGHTLDRFWENQLKGGKLKAILKARASEIGKLTRSRGQELAQQVREGKAPAWVQNLGPVPTRKRAFRKWARVAGEVDAMRKKFNVPDSHPEPLPRELVREAGQRVNNARLAAEGAPVSAVSKVRTRAAEAVLGVWEQMKQVAKSARLSKRASEQSQSPEPEATAEPQKQQAPTPQQNPTPEPISPVEQKIQAARADRAPEPPTDQETLDALRLGQLGIMGRPSKVKSSNQPAAPQHPAKGPERGLQM</sequence>
<dbReference type="CDD" id="cd18809">
    <property type="entry name" value="SF1_C_RecD"/>
    <property type="match status" value="1"/>
</dbReference>
<geneLocation type="plasmid" evidence="4">
    <name>unnamed</name>
</geneLocation>
<gene>
    <name evidence="4" type="ORF">CO690_00225</name>
</gene>
<dbReference type="SUPFAM" id="SSF52540">
    <property type="entry name" value="P-loop containing nucleoside triphosphate hydrolases"/>
    <property type="match status" value="2"/>
</dbReference>
<name>A0A291DCI1_9MICC</name>
<evidence type="ECO:0000313" key="4">
    <source>
        <dbReference type="EMBL" id="ATF62175.1"/>
    </source>
</evidence>
<feature type="coiled-coil region" evidence="1">
    <location>
        <begin position="497"/>
        <end position="549"/>
    </location>
</feature>
<dbReference type="Pfam" id="PF13604">
    <property type="entry name" value="AAA_30"/>
    <property type="match status" value="1"/>
</dbReference>
<feature type="domain" description="TrwC relaxase" evidence="3">
    <location>
        <begin position="9"/>
        <end position="513"/>
    </location>
</feature>
<reference evidence="5" key="1">
    <citation type="submission" date="2017-09" db="EMBL/GenBank/DDBJ databases">
        <title>FDA dAtabase for Regulatory Grade micrObial Sequences (FDA-ARGOS): Supporting development and validation of Infectious Disease Dx tests.</title>
        <authorList>
            <person name="Minogue T."/>
            <person name="Wolcott M."/>
            <person name="Wasieloski L."/>
            <person name="Aguilar W."/>
            <person name="Moore D."/>
            <person name="Tallon L."/>
            <person name="Sadzewicz L."/>
            <person name="Ott S."/>
            <person name="Zhao X."/>
            <person name="Nagaraj S."/>
            <person name="Vavikolanu K."/>
            <person name="Aluvathingal J."/>
            <person name="Nadendla S."/>
            <person name="Sichtig H."/>
        </authorList>
    </citation>
    <scope>NUCLEOTIDE SEQUENCE [LARGE SCALE GENOMIC DNA]</scope>
    <source>
        <strain evidence="5">FDAARGOS_369</strain>
        <plasmid evidence="5">Plasmid unnamed</plasmid>
    </source>
</reference>
<proteinExistence type="predicted"/>
<accession>A0A291DCI1</accession>
<organism evidence="4 5">
    <name type="scientific">Rothia mucilaginosa</name>
    <dbReference type="NCBI Taxonomy" id="43675"/>
    <lineage>
        <taxon>Bacteria</taxon>
        <taxon>Bacillati</taxon>
        <taxon>Actinomycetota</taxon>
        <taxon>Actinomycetes</taxon>
        <taxon>Micrococcales</taxon>
        <taxon>Micrococcaceae</taxon>
        <taxon>Rothia</taxon>
    </lineage>
</organism>
<feature type="region of interest" description="Disordered" evidence="2">
    <location>
        <begin position="1572"/>
        <end position="1674"/>
    </location>
</feature>